<accession>A0A9X2EL29</accession>
<evidence type="ECO:0008006" key="4">
    <source>
        <dbReference type="Google" id="ProtNLM"/>
    </source>
</evidence>
<dbReference type="Proteomes" id="UP001139028">
    <property type="component" value="Unassembled WGS sequence"/>
</dbReference>
<evidence type="ECO:0000313" key="3">
    <source>
        <dbReference type="Proteomes" id="UP001139028"/>
    </source>
</evidence>
<protein>
    <recommendedName>
        <fullName evidence="4">Lipoprotein</fullName>
    </recommendedName>
</protein>
<feature type="compositionally biased region" description="Low complexity" evidence="1">
    <location>
        <begin position="25"/>
        <end position="35"/>
    </location>
</feature>
<dbReference type="AlphaFoldDB" id="A0A9X2EL29"/>
<proteinExistence type="predicted"/>
<reference evidence="2" key="1">
    <citation type="journal article" date="2022" name="Arch. Microbiol.">
        <title>Microbulbifer okhotskensis sp. nov., isolated from a deep bottom sediment of the Okhotsk Sea.</title>
        <authorList>
            <person name="Romanenko L."/>
            <person name="Kurilenko V."/>
            <person name="Otstavnykh N."/>
            <person name="Velansky P."/>
            <person name="Isaeva M."/>
            <person name="Mikhailov V."/>
        </authorList>
    </citation>
    <scope>NUCLEOTIDE SEQUENCE</scope>
    <source>
        <strain evidence="2">OS29</strain>
    </source>
</reference>
<evidence type="ECO:0000256" key="1">
    <source>
        <dbReference type="SAM" id="MobiDB-lite"/>
    </source>
</evidence>
<feature type="region of interest" description="Disordered" evidence="1">
    <location>
        <begin position="23"/>
        <end position="54"/>
    </location>
</feature>
<keyword evidence="3" id="KW-1185">Reference proteome</keyword>
<name>A0A9X2EL29_9GAMM</name>
<dbReference type="EMBL" id="JALBWM010000022">
    <property type="protein sequence ID" value="MCO1334204.1"/>
    <property type="molecule type" value="Genomic_DNA"/>
</dbReference>
<evidence type="ECO:0000313" key="2">
    <source>
        <dbReference type="EMBL" id="MCO1334204.1"/>
    </source>
</evidence>
<dbReference type="PROSITE" id="PS51257">
    <property type="entry name" value="PROKAR_LIPOPROTEIN"/>
    <property type="match status" value="1"/>
</dbReference>
<sequence length="134" mass="14545">MYRFGVLITLLFVFCGCEGPRDSESPGAAAPGEAATSAMKEPIVPPANSQDTREKTMPICTPEWFAWVQKQVLTQQNGDLAKLYPSGMPTIASEEWFTAITQLSGANTNGLQPGGMEWCDAIQKHLAQASEQPR</sequence>
<organism evidence="2 3">
    <name type="scientific">Microbulbifer okhotskensis</name>
    <dbReference type="NCBI Taxonomy" id="2926617"/>
    <lineage>
        <taxon>Bacteria</taxon>
        <taxon>Pseudomonadati</taxon>
        <taxon>Pseudomonadota</taxon>
        <taxon>Gammaproteobacteria</taxon>
        <taxon>Cellvibrionales</taxon>
        <taxon>Microbulbiferaceae</taxon>
        <taxon>Microbulbifer</taxon>
    </lineage>
</organism>
<gene>
    <name evidence="2" type="ORF">MO867_07585</name>
</gene>
<dbReference type="RefSeq" id="WP_252465720.1">
    <property type="nucleotide sequence ID" value="NZ_JALBWM010000022.1"/>
</dbReference>
<comment type="caution">
    <text evidence="2">The sequence shown here is derived from an EMBL/GenBank/DDBJ whole genome shotgun (WGS) entry which is preliminary data.</text>
</comment>